<dbReference type="Proteomes" id="UP000502917">
    <property type="component" value="Segment"/>
</dbReference>
<sequence length="70" mass="8168">MVLKVILSVNQFGINVKKVQKIVFNLNPIMTERQTKESKDSTKKETFDDEELDYDDASFADIDLDYTTQY</sequence>
<name>M1NWT9_9CAUD</name>
<protein>
    <submittedName>
        <fullName evidence="1">Uncharacterized protein</fullName>
    </submittedName>
</protein>
<dbReference type="EMBL" id="JF974306">
    <property type="protein sequence ID" value="AGF91346.1"/>
    <property type="molecule type" value="Genomic_DNA"/>
</dbReference>
<organism evidence="1 2">
    <name type="scientific">Cyanophage P-SS1</name>
    <dbReference type="NCBI Taxonomy" id="889957"/>
    <lineage>
        <taxon>Viruses</taxon>
        <taxon>Duplodnaviria</taxon>
        <taxon>Heunggongvirae</taxon>
        <taxon>Uroviricota</taxon>
        <taxon>Caudoviricetes</taxon>
        <taxon>Pantevenvirales</taxon>
        <taxon>Kyanoviridae</taxon>
        <taxon>Ronodorvirus</taxon>
        <taxon>Ronodorvirus ssm4</taxon>
    </lineage>
</organism>
<reference evidence="1 2" key="1">
    <citation type="submission" date="2010-12" db="EMBL/GenBank/DDBJ databases">
        <title>The Genome Sequence of Cyanophage P-SS1.</title>
        <authorList>
            <consortium name="The Broad Institute Genome Sequencing Platform"/>
            <person name="Henn M.R."/>
            <person name="Sullivan M.S."/>
            <person name="Osburne M.S."/>
            <person name="Levin J."/>
            <person name="Malboeuf C."/>
            <person name="Casali M."/>
            <person name="Russ C."/>
            <person name="Lennon N."/>
            <person name="Chapman S.B."/>
            <person name="Erlich R."/>
            <person name="Young S.K."/>
            <person name="Yandava C."/>
            <person name="Zeng Q."/>
            <person name="Alvarado L."/>
            <person name="Anderson S."/>
            <person name="Berlin A."/>
            <person name="Chen Z."/>
            <person name="Freedman E."/>
            <person name="Gellesch M."/>
            <person name="Goldberg J."/>
            <person name="Green L."/>
            <person name="Griggs A."/>
            <person name="Gujja S."/>
            <person name="Heilman E.R."/>
            <person name="Heiman D."/>
            <person name="Hollinger A."/>
            <person name="Howarth C."/>
            <person name="Larson L."/>
            <person name="Mehta T."/>
            <person name="Pearson M."/>
            <person name="Roberts A."/>
            <person name="Ryan E."/>
            <person name="Saif S."/>
            <person name="Shea T."/>
            <person name="Shenoy N."/>
            <person name="Sisk P."/>
            <person name="Stolte C."/>
            <person name="Sykes S."/>
            <person name="White J."/>
            <person name="Yu Q."/>
            <person name="Coleman M.L."/>
            <person name="Huang K.H."/>
            <person name="Weigele P.R."/>
            <person name="DeFrancesco A.S."/>
            <person name="Kern S.E."/>
            <person name="Thompson L.R."/>
            <person name="Fu R."/>
            <person name="Hombeck B."/>
            <person name="Chisholm S.W."/>
            <person name="Haas B."/>
            <person name="Nusbaum C."/>
            <person name="Birren B."/>
        </authorList>
    </citation>
    <scope>NUCLEOTIDE SEQUENCE [LARGE SCALE GENOMIC DNA]</scope>
    <source>
        <strain evidence="1 2">P-SS1</strain>
    </source>
</reference>
<gene>
    <name evidence="1" type="ORF">CPYG_00051</name>
</gene>
<evidence type="ECO:0000313" key="2">
    <source>
        <dbReference type="Proteomes" id="UP000502917"/>
    </source>
</evidence>
<evidence type="ECO:0000313" key="1">
    <source>
        <dbReference type="EMBL" id="AGF91346.1"/>
    </source>
</evidence>
<accession>M1NWT9</accession>
<proteinExistence type="predicted"/>